<dbReference type="RefSeq" id="WP_097040946.1">
    <property type="nucleotide sequence ID" value="NZ_OBQF01000003.1"/>
</dbReference>
<dbReference type="InterPro" id="IPR003791">
    <property type="entry name" value="UPF0178"/>
</dbReference>
<dbReference type="PANTHER" id="PTHR35146:SF1">
    <property type="entry name" value="UPF0178 PROTEIN YAII"/>
    <property type="match status" value="1"/>
</dbReference>
<accession>A0A285UKH1</accession>
<dbReference type="HAMAP" id="MF_00489">
    <property type="entry name" value="UPF0178"/>
    <property type="match status" value="1"/>
</dbReference>
<dbReference type="NCBIfam" id="NF001095">
    <property type="entry name" value="PRK00124.1"/>
    <property type="match status" value="1"/>
</dbReference>
<name>A0A285UKH1_9STAP</name>
<protein>
    <recommendedName>
        <fullName evidence="2">UPF0178 protein SAMN05878391_1639</fullName>
    </recommendedName>
</protein>
<dbReference type="Proteomes" id="UP000219412">
    <property type="component" value="Unassembled WGS sequence"/>
</dbReference>
<sequence>MKVIVDADACPVKDIIFRETAHESIPVTLVSSISHFSNQGVPAHVETIYVDAGRDAADFKIVALTKKDDIVVTQDYGLASLLLPKGAKVLHHKGFEYDAMNIDHLLDTRHMSAAIRQAGGRTKGPKPFSKEDGETFRELFRKKIKPSD</sequence>
<dbReference type="EMBL" id="OBQF01000003">
    <property type="protein sequence ID" value="SOC42349.1"/>
    <property type="molecule type" value="Genomic_DNA"/>
</dbReference>
<evidence type="ECO:0000256" key="1">
    <source>
        <dbReference type="ARBA" id="ARBA00008522"/>
    </source>
</evidence>
<proteinExistence type="inferred from homology"/>
<dbReference type="Pfam" id="PF02639">
    <property type="entry name" value="DUF188"/>
    <property type="match status" value="1"/>
</dbReference>
<reference evidence="4" key="1">
    <citation type="submission" date="2017-08" db="EMBL/GenBank/DDBJ databases">
        <authorList>
            <person name="Varghese N."/>
            <person name="Submissions S."/>
        </authorList>
    </citation>
    <scope>NUCLEOTIDE SEQUENCE [LARGE SCALE GENOMIC DNA]</scope>
    <source>
        <strain evidence="4">DSM 23173</strain>
    </source>
</reference>
<dbReference type="AlphaFoldDB" id="A0A285UKH1"/>
<evidence type="ECO:0000256" key="2">
    <source>
        <dbReference type="HAMAP-Rule" id="MF_00489"/>
    </source>
</evidence>
<organism evidence="3 4">
    <name type="scientific">Salinicoccus kekensis</name>
    <dbReference type="NCBI Taxonomy" id="714307"/>
    <lineage>
        <taxon>Bacteria</taxon>
        <taxon>Bacillati</taxon>
        <taxon>Bacillota</taxon>
        <taxon>Bacilli</taxon>
        <taxon>Bacillales</taxon>
        <taxon>Staphylococcaceae</taxon>
        <taxon>Salinicoccus</taxon>
    </lineage>
</organism>
<evidence type="ECO:0000313" key="4">
    <source>
        <dbReference type="Proteomes" id="UP000219412"/>
    </source>
</evidence>
<evidence type="ECO:0000313" key="3">
    <source>
        <dbReference type="EMBL" id="SOC42349.1"/>
    </source>
</evidence>
<dbReference type="PANTHER" id="PTHR35146">
    <property type="entry name" value="UPF0178 PROTEIN YAII"/>
    <property type="match status" value="1"/>
</dbReference>
<keyword evidence="4" id="KW-1185">Reference proteome</keyword>
<dbReference type="OrthoDB" id="9798918at2"/>
<comment type="similarity">
    <text evidence="1 2">Belongs to the UPF0178 family.</text>
</comment>
<gene>
    <name evidence="3" type="ORF">SAMN05878391_1639</name>
</gene>